<evidence type="ECO:0000256" key="1">
    <source>
        <dbReference type="ARBA" id="ARBA00023002"/>
    </source>
</evidence>
<keyword evidence="1" id="KW-0560">Oxidoreductase</keyword>
<evidence type="ECO:0000259" key="2">
    <source>
        <dbReference type="SMART" id="SM00822"/>
    </source>
</evidence>
<protein>
    <submittedName>
        <fullName evidence="3">Zgc:101858</fullName>
    </submittedName>
</protein>
<dbReference type="SUPFAM" id="SSF51735">
    <property type="entry name" value="NAD(P)-binding Rossmann-fold domains"/>
    <property type="match status" value="1"/>
</dbReference>
<dbReference type="PANTHER" id="PTHR43975:SF2">
    <property type="entry name" value="EG:BACR7A4.14 PROTEIN-RELATED"/>
    <property type="match status" value="1"/>
</dbReference>
<reference evidence="3" key="2">
    <citation type="submission" date="2025-09" db="UniProtKB">
        <authorList>
            <consortium name="Ensembl"/>
        </authorList>
    </citation>
    <scope>IDENTIFICATION</scope>
</reference>
<dbReference type="Pfam" id="PF13561">
    <property type="entry name" value="adh_short_C2"/>
    <property type="match status" value="1"/>
</dbReference>
<evidence type="ECO:0000313" key="3">
    <source>
        <dbReference type="Ensembl" id="ENSEBUP00000005553.1"/>
    </source>
</evidence>
<accession>A0A8C4NEF4</accession>
<feature type="domain" description="Ketoreductase" evidence="2">
    <location>
        <begin position="40"/>
        <end position="225"/>
    </location>
</feature>
<dbReference type="SMART" id="SM00822">
    <property type="entry name" value="PKS_KR"/>
    <property type="match status" value="1"/>
</dbReference>
<dbReference type="GeneTree" id="ENSGT00940000164473"/>
<name>A0A8C4NEF4_EPTBU</name>
<keyword evidence="4" id="KW-1185">Reference proteome</keyword>
<dbReference type="AlphaFoldDB" id="A0A8C4NEF4"/>
<dbReference type="Ensembl" id="ENSEBUT00000005992.1">
    <property type="protein sequence ID" value="ENSEBUP00000005553.1"/>
    <property type="gene ID" value="ENSEBUG00000003770.1"/>
</dbReference>
<dbReference type="InterPro" id="IPR002347">
    <property type="entry name" value="SDR_fam"/>
</dbReference>
<dbReference type="NCBIfam" id="NF005559">
    <property type="entry name" value="PRK07231.1"/>
    <property type="match status" value="1"/>
</dbReference>
<sequence length="290" mass="30937">MDGADSLDSEMDSVLRQDFDPFSPEALQKKPHLIGSLINKVALITGASSGIGACTAELMAQLGAKLALTGRNTTALANVARRCQQVGDKKPLVVAANLCQENELEKLLEQVLEHYGKLDVLVNNAGILEVGSILETSLEQLDRVMNINVRSAYQLTHLAVPHLIATQGCIVNVSSVNGQRSFPGVLAYCMSKAAIDQFTRCTALELASKNVRVNAVCPGVIVTDIHKRAGMDEQAYSQFLEHCCSTHALGRPGEVQEVAQAIAFLASNSASFITGATLPVDGGRHAMCPR</sequence>
<dbReference type="Proteomes" id="UP000694388">
    <property type="component" value="Unplaced"/>
</dbReference>
<dbReference type="InterPro" id="IPR020904">
    <property type="entry name" value="Sc_DH/Rdtase_CS"/>
</dbReference>
<dbReference type="PRINTS" id="PR00080">
    <property type="entry name" value="SDRFAMILY"/>
</dbReference>
<dbReference type="PANTHER" id="PTHR43975">
    <property type="entry name" value="ZGC:101858"/>
    <property type="match status" value="1"/>
</dbReference>
<dbReference type="PROSITE" id="PS00061">
    <property type="entry name" value="ADH_SHORT"/>
    <property type="match status" value="1"/>
</dbReference>
<proteinExistence type="predicted"/>
<dbReference type="InterPro" id="IPR057326">
    <property type="entry name" value="KR_dom"/>
</dbReference>
<dbReference type="PRINTS" id="PR00081">
    <property type="entry name" value="GDHRDH"/>
</dbReference>
<dbReference type="InterPro" id="IPR036291">
    <property type="entry name" value="NAD(P)-bd_dom_sf"/>
</dbReference>
<evidence type="ECO:0000313" key="4">
    <source>
        <dbReference type="Proteomes" id="UP000694388"/>
    </source>
</evidence>
<organism evidence="3 4">
    <name type="scientific">Eptatretus burgeri</name>
    <name type="common">Inshore hagfish</name>
    <dbReference type="NCBI Taxonomy" id="7764"/>
    <lineage>
        <taxon>Eukaryota</taxon>
        <taxon>Metazoa</taxon>
        <taxon>Chordata</taxon>
        <taxon>Craniata</taxon>
        <taxon>Vertebrata</taxon>
        <taxon>Cyclostomata</taxon>
        <taxon>Myxini</taxon>
        <taxon>Myxiniformes</taxon>
        <taxon>Myxinidae</taxon>
        <taxon>Eptatretinae</taxon>
        <taxon>Eptatretus</taxon>
    </lineage>
</organism>
<reference evidence="3" key="1">
    <citation type="submission" date="2025-08" db="UniProtKB">
        <authorList>
            <consortium name="Ensembl"/>
        </authorList>
    </citation>
    <scope>IDENTIFICATION</scope>
</reference>
<dbReference type="GO" id="GO:0006629">
    <property type="term" value="P:lipid metabolic process"/>
    <property type="evidence" value="ECO:0007669"/>
    <property type="project" value="UniProtKB-ARBA"/>
</dbReference>
<dbReference type="Gene3D" id="3.40.50.720">
    <property type="entry name" value="NAD(P)-binding Rossmann-like Domain"/>
    <property type="match status" value="1"/>
</dbReference>
<dbReference type="FunFam" id="3.40.50.720:FF:000084">
    <property type="entry name" value="Short-chain dehydrogenase reductase"/>
    <property type="match status" value="1"/>
</dbReference>
<dbReference type="GO" id="GO:0016491">
    <property type="term" value="F:oxidoreductase activity"/>
    <property type="evidence" value="ECO:0007669"/>
    <property type="project" value="UniProtKB-KW"/>
</dbReference>